<protein>
    <recommendedName>
        <fullName evidence="8">Tryptophan synthase alpha chain</fullName>
        <ecNumber evidence="8">4.2.1.20</ecNumber>
    </recommendedName>
</protein>
<dbReference type="RefSeq" id="WP_212213115.1">
    <property type="nucleotide sequence ID" value="NZ_JAGUCO010000001.1"/>
</dbReference>
<evidence type="ECO:0000256" key="5">
    <source>
        <dbReference type="ARBA" id="ARBA00023141"/>
    </source>
</evidence>
<evidence type="ECO:0000313" key="11">
    <source>
        <dbReference type="Proteomes" id="UP000708576"/>
    </source>
</evidence>
<feature type="active site" description="Proton acceptor" evidence="8">
    <location>
        <position position="56"/>
    </location>
</feature>
<accession>A0ABS5JQP0</accession>
<dbReference type="GO" id="GO:0004834">
    <property type="term" value="F:tryptophan synthase activity"/>
    <property type="evidence" value="ECO:0007669"/>
    <property type="project" value="UniProtKB-EC"/>
</dbReference>
<organism evidence="10 11">
    <name type="scientific">Carboxylicivirga linearis</name>
    <dbReference type="NCBI Taxonomy" id="1628157"/>
    <lineage>
        <taxon>Bacteria</taxon>
        <taxon>Pseudomonadati</taxon>
        <taxon>Bacteroidota</taxon>
        <taxon>Bacteroidia</taxon>
        <taxon>Marinilabiliales</taxon>
        <taxon>Marinilabiliaceae</taxon>
        <taxon>Carboxylicivirga</taxon>
    </lineage>
</organism>
<comment type="pathway">
    <text evidence="1 8">Amino-acid biosynthesis; L-tryptophan biosynthesis; L-tryptophan from chorismate: step 5/5.</text>
</comment>
<proteinExistence type="inferred from homology"/>
<dbReference type="InterPro" id="IPR002028">
    <property type="entry name" value="Trp_synthase_suA"/>
</dbReference>
<gene>
    <name evidence="8" type="primary">trpA</name>
    <name evidence="10" type="ORF">KEM10_02620</name>
</gene>
<dbReference type="InterPro" id="IPR013785">
    <property type="entry name" value="Aldolase_TIM"/>
</dbReference>
<comment type="subunit">
    <text evidence="2 8">Tetramer of two alpha and two beta chains.</text>
</comment>
<evidence type="ECO:0000256" key="6">
    <source>
        <dbReference type="ARBA" id="ARBA00023239"/>
    </source>
</evidence>
<evidence type="ECO:0000256" key="9">
    <source>
        <dbReference type="RuleBase" id="RU003662"/>
    </source>
</evidence>
<comment type="similarity">
    <text evidence="8 9">Belongs to the TrpA family.</text>
</comment>
<comment type="catalytic activity">
    <reaction evidence="7 8">
        <text>(1S,2R)-1-C-(indol-3-yl)glycerol 3-phosphate + L-serine = D-glyceraldehyde 3-phosphate + L-tryptophan + H2O</text>
        <dbReference type="Rhea" id="RHEA:10532"/>
        <dbReference type="ChEBI" id="CHEBI:15377"/>
        <dbReference type="ChEBI" id="CHEBI:33384"/>
        <dbReference type="ChEBI" id="CHEBI:57912"/>
        <dbReference type="ChEBI" id="CHEBI:58866"/>
        <dbReference type="ChEBI" id="CHEBI:59776"/>
        <dbReference type="EC" id="4.2.1.20"/>
    </reaction>
</comment>
<keyword evidence="4 8" id="KW-0822">Tryptophan biosynthesis</keyword>
<feature type="active site" description="Proton acceptor" evidence="8">
    <location>
        <position position="45"/>
    </location>
</feature>
<dbReference type="Pfam" id="PF00290">
    <property type="entry name" value="Trp_syntA"/>
    <property type="match status" value="1"/>
</dbReference>
<dbReference type="NCBIfam" id="TIGR00262">
    <property type="entry name" value="trpA"/>
    <property type="match status" value="1"/>
</dbReference>
<evidence type="ECO:0000256" key="7">
    <source>
        <dbReference type="ARBA" id="ARBA00049047"/>
    </source>
</evidence>
<evidence type="ECO:0000256" key="3">
    <source>
        <dbReference type="ARBA" id="ARBA00022605"/>
    </source>
</evidence>
<sequence>MNRIQKLLQEKKDIFSAYFTAGYPHLEDTMPVLEALQEAGTDLVELGMPFSDPLADGPTIQKSSEDALENGMSIKKLFEQIKDMRKTIDMPIVLMGYFNPVFKYGVEAFVAKCKEVGVDGVILPDLPFDEYNDKYQQLFEDANISNIFLITPQTPDERIKLIDANSNGFIYMVSSAAVTGAKSGLSDQQLAYFNRVNNLGLSTPRIIGFGISNKETFTTACKYASGAIVGSAFVKLLAEKGADKVSINDFVKGIKDTSEK</sequence>
<evidence type="ECO:0000256" key="1">
    <source>
        <dbReference type="ARBA" id="ARBA00004733"/>
    </source>
</evidence>
<dbReference type="CDD" id="cd04724">
    <property type="entry name" value="Tryptophan_synthase_alpha"/>
    <property type="match status" value="1"/>
</dbReference>
<keyword evidence="5 8" id="KW-0057">Aromatic amino acid biosynthesis</keyword>
<comment type="function">
    <text evidence="8">The alpha subunit is responsible for the aldol cleavage of indoleglycerol phosphate to indole and glyceraldehyde 3-phosphate.</text>
</comment>
<evidence type="ECO:0000256" key="4">
    <source>
        <dbReference type="ARBA" id="ARBA00022822"/>
    </source>
</evidence>
<comment type="caution">
    <text evidence="10">The sequence shown here is derived from an EMBL/GenBank/DDBJ whole genome shotgun (WGS) entry which is preliminary data.</text>
</comment>
<dbReference type="EC" id="4.2.1.20" evidence="8"/>
<dbReference type="Gene3D" id="3.20.20.70">
    <property type="entry name" value="Aldolase class I"/>
    <property type="match status" value="1"/>
</dbReference>
<keyword evidence="6 8" id="KW-0456">Lyase</keyword>
<dbReference type="InterPro" id="IPR018204">
    <property type="entry name" value="Trp_synthase_alpha_AS"/>
</dbReference>
<dbReference type="HAMAP" id="MF_00131">
    <property type="entry name" value="Trp_synth_alpha"/>
    <property type="match status" value="1"/>
</dbReference>
<keyword evidence="11" id="KW-1185">Reference proteome</keyword>
<dbReference type="PANTHER" id="PTHR43406:SF1">
    <property type="entry name" value="TRYPTOPHAN SYNTHASE ALPHA CHAIN, CHLOROPLASTIC"/>
    <property type="match status" value="1"/>
</dbReference>
<keyword evidence="3 8" id="KW-0028">Amino-acid biosynthesis</keyword>
<evidence type="ECO:0000256" key="2">
    <source>
        <dbReference type="ARBA" id="ARBA00011270"/>
    </source>
</evidence>
<dbReference type="SUPFAM" id="SSF51366">
    <property type="entry name" value="Ribulose-phoshate binding barrel"/>
    <property type="match status" value="1"/>
</dbReference>
<reference evidence="10 11" key="1">
    <citation type="journal article" date="2015" name="Int. J. Syst. Evol. Microbiol.">
        <title>Carboxylicivirga linearis sp. nov., isolated from a sea cucumber culture pond.</title>
        <authorList>
            <person name="Wang F.Q."/>
            <person name="Zhou Y.X."/>
            <person name="Lin X.Z."/>
            <person name="Chen G.J."/>
            <person name="Du Z.J."/>
        </authorList>
    </citation>
    <scope>NUCLEOTIDE SEQUENCE [LARGE SCALE GENOMIC DNA]</scope>
    <source>
        <strain evidence="10 11">FB218</strain>
    </source>
</reference>
<dbReference type="InterPro" id="IPR011060">
    <property type="entry name" value="RibuloseP-bd_barrel"/>
</dbReference>
<dbReference type="PANTHER" id="PTHR43406">
    <property type="entry name" value="TRYPTOPHAN SYNTHASE, ALPHA CHAIN"/>
    <property type="match status" value="1"/>
</dbReference>
<dbReference type="PROSITE" id="PS00167">
    <property type="entry name" value="TRP_SYNTHASE_ALPHA"/>
    <property type="match status" value="1"/>
</dbReference>
<dbReference type="Proteomes" id="UP000708576">
    <property type="component" value="Unassembled WGS sequence"/>
</dbReference>
<evidence type="ECO:0000256" key="8">
    <source>
        <dbReference type="HAMAP-Rule" id="MF_00131"/>
    </source>
</evidence>
<evidence type="ECO:0000313" key="10">
    <source>
        <dbReference type="EMBL" id="MBS2097155.1"/>
    </source>
</evidence>
<dbReference type="EMBL" id="JAGUCO010000001">
    <property type="protein sequence ID" value="MBS2097155.1"/>
    <property type="molecule type" value="Genomic_DNA"/>
</dbReference>
<name>A0ABS5JQP0_9BACT</name>